<evidence type="ECO:0000313" key="6">
    <source>
        <dbReference type="EMBL" id="CEN51519.1"/>
    </source>
</evidence>
<dbReference type="Pfam" id="PF00356">
    <property type="entry name" value="LacI"/>
    <property type="match status" value="1"/>
</dbReference>
<dbReference type="PANTHER" id="PTHR30146:SF109">
    <property type="entry name" value="HTH-TYPE TRANSCRIPTIONAL REGULATOR GALS"/>
    <property type="match status" value="1"/>
</dbReference>
<sequence>MPSVTLKDLAERLGVSVTTVSKALKNYPDIGQETKNQVQQLAKELNYKPNVHAVTLRSKKSKTLGVIVPKIDHYFFSQVLNGIIQEATKRGYLVITLCSEDSLEMEKEQVGLLIDKRVDGILMALSHETLAYEQEHIMDILANDIGLVLFDRISSAIPCSKVLIDDQKAAYLAVKHLLEQGARHILFLGGTTLPLNYRKRLTGYLKALYEFGLQENSDYIFHTEPHDMHQSYEITYQCLKKHSEIDAVFAATDILALGAVNAIKDFGKKIPQEIAVIGFSNWFVTQYIRPKLSTVAQPSATMGQKATSMLIDEIEKTDKHIPFEHQIIQLPTQLILRDSTKNT</sequence>
<dbReference type="Gene3D" id="1.10.260.40">
    <property type="entry name" value="lambda repressor-like DNA-binding domains"/>
    <property type="match status" value="1"/>
</dbReference>
<evidence type="ECO:0000256" key="1">
    <source>
        <dbReference type="ARBA" id="ARBA00023015"/>
    </source>
</evidence>
<evidence type="ECO:0000313" key="7">
    <source>
        <dbReference type="Proteomes" id="UP000039370"/>
    </source>
</evidence>
<proteinExistence type="predicted"/>
<evidence type="ECO:0000256" key="2">
    <source>
        <dbReference type="ARBA" id="ARBA00023125"/>
    </source>
</evidence>
<dbReference type="GeneID" id="69580836"/>
<gene>
    <name evidence="6" type="ORF">CCAN11_2320013</name>
    <name evidence="5" type="ORF">CCAN12_650020</name>
</gene>
<dbReference type="SUPFAM" id="SSF47413">
    <property type="entry name" value="lambda repressor-like DNA-binding domains"/>
    <property type="match status" value="1"/>
</dbReference>
<dbReference type="EMBL" id="CDOK01000149">
    <property type="protein sequence ID" value="CEN51519.1"/>
    <property type="molecule type" value="Genomic_DNA"/>
</dbReference>
<dbReference type="Pfam" id="PF00532">
    <property type="entry name" value="Peripla_BP_1"/>
    <property type="match status" value="1"/>
</dbReference>
<dbReference type="Gene3D" id="3.40.50.2300">
    <property type="match status" value="2"/>
</dbReference>
<dbReference type="SMART" id="SM00354">
    <property type="entry name" value="HTH_LACI"/>
    <property type="match status" value="1"/>
</dbReference>
<dbReference type="InterPro" id="IPR000843">
    <property type="entry name" value="HTH_LacI"/>
</dbReference>
<reference evidence="7 8" key="1">
    <citation type="submission" date="2015-01" db="EMBL/GenBank/DDBJ databases">
        <authorList>
            <person name="MANFREDI Pablo"/>
        </authorList>
    </citation>
    <scope>NUCLEOTIDE SEQUENCE [LARGE SCALE GENOMIC DNA]</scope>
    <source>
        <strain evidence="6 7">Cc11</strain>
        <strain evidence="5 8">Cc12</strain>
    </source>
</reference>
<keyword evidence="3" id="KW-0804">Transcription</keyword>
<dbReference type="GO" id="GO:0003700">
    <property type="term" value="F:DNA-binding transcription factor activity"/>
    <property type="evidence" value="ECO:0007669"/>
    <property type="project" value="TreeGrafter"/>
</dbReference>
<protein>
    <submittedName>
        <fullName evidence="5">HTH-type transcriptional repressor cytR</fullName>
    </submittedName>
</protein>
<dbReference type="RefSeq" id="WP_013996218.1">
    <property type="nucleotide sequence ID" value="NZ_BQMG01000004.1"/>
</dbReference>
<accession>A0A0B7HE70</accession>
<evidence type="ECO:0000313" key="8">
    <source>
        <dbReference type="Proteomes" id="UP000044026"/>
    </source>
</evidence>
<dbReference type="InterPro" id="IPR001761">
    <property type="entry name" value="Peripla_BP/Lac1_sug-bd_dom"/>
</dbReference>
<dbReference type="PANTHER" id="PTHR30146">
    <property type="entry name" value="LACI-RELATED TRANSCRIPTIONAL REPRESSOR"/>
    <property type="match status" value="1"/>
</dbReference>
<dbReference type="OMA" id="NEWSVIE"/>
<keyword evidence="1" id="KW-0805">Transcription regulation</keyword>
<evidence type="ECO:0000313" key="5">
    <source>
        <dbReference type="EMBL" id="CEN36177.1"/>
    </source>
</evidence>
<dbReference type="PROSITE" id="PS50932">
    <property type="entry name" value="HTH_LACI_2"/>
    <property type="match status" value="1"/>
</dbReference>
<dbReference type="CDD" id="cd01392">
    <property type="entry name" value="HTH_LacI"/>
    <property type="match status" value="1"/>
</dbReference>
<feature type="domain" description="HTH lacI-type" evidence="4">
    <location>
        <begin position="4"/>
        <end position="58"/>
    </location>
</feature>
<dbReference type="EMBL" id="CDOE01000062">
    <property type="protein sequence ID" value="CEN36177.1"/>
    <property type="molecule type" value="Genomic_DNA"/>
</dbReference>
<name>A0A0B7HE70_9FLAO</name>
<keyword evidence="2" id="KW-0238">DNA-binding</keyword>
<dbReference type="InterPro" id="IPR028082">
    <property type="entry name" value="Peripla_BP_I"/>
</dbReference>
<dbReference type="GO" id="GO:0000976">
    <property type="term" value="F:transcription cis-regulatory region binding"/>
    <property type="evidence" value="ECO:0007669"/>
    <property type="project" value="TreeGrafter"/>
</dbReference>
<evidence type="ECO:0000259" key="4">
    <source>
        <dbReference type="PROSITE" id="PS50932"/>
    </source>
</evidence>
<dbReference type="CDD" id="cd06267">
    <property type="entry name" value="PBP1_LacI_sugar_binding-like"/>
    <property type="match status" value="1"/>
</dbReference>
<dbReference type="Proteomes" id="UP000039370">
    <property type="component" value="Unassembled WGS sequence"/>
</dbReference>
<organism evidence="5 8">
    <name type="scientific">Capnocytophaga canimorsus</name>
    <dbReference type="NCBI Taxonomy" id="28188"/>
    <lineage>
        <taxon>Bacteria</taxon>
        <taxon>Pseudomonadati</taxon>
        <taxon>Bacteroidota</taxon>
        <taxon>Flavobacteriia</taxon>
        <taxon>Flavobacteriales</taxon>
        <taxon>Flavobacteriaceae</taxon>
        <taxon>Capnocytophaga</taxon>
    </lineage>
</organism>
<dbReference type="InterPro" id="IPR010982">
    <property type="entry name" value="Lambda_DNA-bd_dom_sf"/>
</dbReference>
<dbReference type="Proteomes" id="UP000044026">
    <property type="component" value="Unassembled WGS sequence"/>
</dbReference>
<evidence type="ECO:0000256" key="3">
    <source>
        <dbReference type="ARBA" id="ARBA00023163"/>
    </source>
</evidence>
<dbReference type="AlphaFoldDB" id="A0A0B7HE70"/>
<dbReference type="SUPFAM" id="SSF53822">
    <property type="entry name" value="Periplasmic binding protein-like I"/>
    <property type="match status" value="1"/>
</dbReference>